<reference evidence="2" key="2">
    <citation type="journal article" date="2013" name="PLoS ONE">
        <title>Genome implosion elicits host-confinement in Alcaligenaceae: evidence from the comparative genomics of Tetrathiobacter kashmirensis, a pathogen in the making.</title>
        <authorList>
            <person name="Ghosh W."/>
            <person name="Alam M."/>
            <person name="Roy C."/>
            <person name="Pyne P."/>
            <person name="George A."/>
            <person name="Chakraborty R."/>
            <person name="Majumder S."/>
            <person name="Agarwal A."/>
            <person name="Chakraborty S."/>
            <person name="Majumdar S."/>
            <person name="Gupta S.K."/>
        </authorList>
    </citation>
    <scope>NUCLEOTIDE SEQUENCE [LARGE SCALE GENOMIC DNA]</scope>
    <source>
        <strain evidence="2">WT001</strain>
    </source>
</reference>
<accession>I3UGF2</accession>
<organism evidence="1 2">
    <name type="scientific">Advenella kashmirensis (strain DSM 17095 / LMG 22695 / WT001)</name>
    <name type="common">Tetrathiobacter kashmirensis</name>
    <dbReference type="NCBI Taxonomy" id="1036672"/>
    <lineage>
        <taxon>Bacteria</taxon>
        <taxon>Pseudomonadati</taxon>
        <taxon>Pseudomonadota</taxon>
        <taxon>Betaproteobacteria</taxon>
        <taxon>Burkholderiales</taxon>
        <taxon>Alcaligenaceae</taxon>
    </lineage>
</organism>
<dbReference type="Proteomes" id="UP000005267">
    <property type="component" value="Chromosome"/>
</dbReference>
<reference evidence="1 2" key="1">
    <citation type="journal article" date="2011" name="J. Bacteriol.">
        <title>Whole-genome shotgun sequencing of the sulfur-oxidizing chemoautotroph Tetrathiobacter kashmirensis.</title>
        <authorList>
            <person name="Ghosh W."/>
            <person name="George A."/>
            <person name="Agarwal A."/>
            <person name="Raj P."/>
            <person name="Alam M."/>
            <person name="Pyne P."/>
            <person name="Das Gupta S.K."/>
        </authorList>
    </citation>
    <scope>NUCLEOTIDE SEQUENCE [LARGE SCALE GENOMIC DNA]</scope>
    <source>
        <strain evidence="1 2">WT001</strain>
    </source>
</reference>
<sequence length="64" mass="7239">MRHGAKLWQPVILGNEICQQGLHASGWSLSVSMTVRKFGGFLNKIAQAVQVWRIHCHSSLYSFQ</sequence>
<dbReference type="EMBL" id="CP003555">
    <property type="protein sequence ID" value="AFK64090.1"/>
    <property type="molecule type" value="Genomic_DNA"/>
</dbReference>
<proteinExistence type="predicted"/>
<protein>
    <submittedName>
        <fullName evidence="1">Uncharacterized protein</fullName>
    </submittedName>
</protein>
<keyword evidence="2" id="KW-1185">Reference proteome</keyword>
<evidence type="ECO:0000313" key="1">
    <source>
        <dbReference type="EMBL" id="AFK64090.1"/>
    </source>
</evidence>
<gene>
    <name evidence="1" type="ordered locus">TKWG_22190</name>
</gene>
<evidence type="ECO:0000313" key="2">
    <source>
        <dbReference type="Proteomes" id="UP000005267"/>
    </source>
</evidence>
<dbReference type="HOGENOM" id="CLU_2857628_0_0_4"/>
<dbReference type="KEGG" id="aka:TKWG_22190"/>
<dbReference type="AlphaFoldDB" id="I3UGF2"/>
<name>I3UGF2_ADVKW</name>
<dbReference type="STRING" id="1036672.TKWG_22190"/>